<dbReference type="EMBL" id="CP016022">
    <property type="protein sequence ID" value="ANJ72209.1"/>
    <property type="molecule type" value="Genomic_DNA"/>
</dbReference>
<evidence type="ECO:0000259" key="5">
    <source>
        <dbReference type="SMART" id="SM00062"/>
    </source>
</evidence>
<dbReference type="Gene3D" id="3.40.190.10">
    <property type="entry name" value="Periplasmic binding protein-like II"/>
    <property type="match status" value="2"/>
</dbReference>
<sequence length="303" mass="33603">MKIKTIALSAVLAITASSSFADPVTDRIFASHQVNMGVRDSSAPLSYKLPDGSHVGMAVDICNAVVDELKKKDPTIKVNYIPVTSDNRIPLTKQGKIDMECGSTTNNKSRRQDVEFSVPYYVSGIRVVAMKKDGLNSLLDLKKGDTVIFTKGTTTDKSIFSIKKIVKVDWDSKAIKFKQGKDHQDSFDQLTAGNAKIFANDDILIAGLVANSKDPSQYQILPESFSIEPYGIMTQKDATDLQELINTKIINMMKTVDSEPGSFRSIYKKWFMQPIPPYNRSLNWPMPPLLSDVVRMPTTKVGN</sequence>
<evidence type="ECO:0000256" key="4">
    <source>
        <dbReference type="SAM" id="SignalP"/>
    </source>
</evidence>
<dbReference type="RefSeq" id="WP_064802952.1">
    <property type="nucleotide sequence ID" value="NZ_CP016022.1"/>
</dbReference>
<dbReference type="CDD" id="cd13688">
    <property type="entry name" value="PBP2_GltI_DEBP"/>
    <property type="match status" value="1"/>
</dbReference>
<evidence type="ECO:0000313" key="7">
    <source>
        <dbReference type="Proteomes" id="UP000078572"/>
    </source>
</evidence>
<feature type="signal peptide" evidence="4">
    <location>
        <begin position="1"/>
        <end position="21"/>
    </location>
</feature>
<dbReference type="AlphaFoldDB" id="A0A191ZVS7"/>
<dbReference type="InterPro" id="IPR001638">
    <property type="entry name" value="Solute-binding_3/MltF_N"/>
</dbReference>
<feature type="domain" description="Solute-binding protein family 3/N-terminal" evidence="5">
    <location>
        <begin position="33"/>
        <end position="274"/>
    </location>
</feature>
<protein>
    <recommendedName>
        <fullName evidence="5">Solute-binding protein family 3/N-terminal domain-containing protein</fullName>
    </recommendedName>
</protein>
<proteinExistence type="inferred from homology"/>
<gene>
    <name evidence="6" type="ORF">A9Y76_06920</name>
</gene>
<name>A0A191ZVS7_9RALS</name>
<dbReference type="GeneID" id="61525753"/>
<dbReference type="Pfam" id="PF00497">
    <property type="entry name" value="SBP_bac_3"/>
    <property type="match status" value="1"/>
</dbReference>
<reference evidence="7" key="1">
    <citation type="submission" date="2016-06" db="EMBL/GenBank/DDBJ databases">
        <authorList>
            <person name="Xu Y."/>
            <person name="Nagy A."/>
            <person name="Yan X."/>
            <person name="Kim S.W."/>
            <person name="Haley B."/>
            <person name="Liu N.T."/>
            <person name="Nou X."/>
        </authorList>
    </citation>
    <scope>NUCLEOTIDE SEQUENCE [LARGE SCALE GENOMIC DNA]</scope>
    <source>
        <strain evidence="7">ATCC 49129</strain>
    </source>
</reference>
<dbReference type="Proteomes" id="UP000078572">
    <property type="component" value="Chromosome 1"/>
</dbReference>
<evidence type="ECO:0000256" key="2">
    <source>
        <dbReference type="ARBA" id="ARBA00022448"/>
    </source>
</evidence>
<dbReference type="PANTHER" id="PTHR30085:SF2">
    <property type="entry name" value="GLUTAMATE_ASPARTATE IMPORT SOLUTE-BINDING PROTEIN"/>
    <property type="match status" value="1"/>
</dbReference>
<evidence type="ECO:0000256" key="3">
    <source>
        <dbReference type="ARBA" id="ARBA00022729"/>
    </source>
</evidence>
<dbReference type="GO" id="GO:0006865">
    <property type="term" value="P:amino acid transport"/>
    <property type="evidence" value="ECO:0007669"/>
    <property type="project" value="TreeGrafter"/>
</dbReference>
<dbReference type="SUPFAM" id="SSF53850">
    <property type="entry name" value="Periplasmic binding protein-like II"/>
    <property type="match status" value="1"/>
</dbReference>
<dbReference type="SMART" id="SM00062">
    <property type="entry name" value="PBPb"/>
    <property type="match status" value="1"/>
</dbReference>
<keyword evidence="7" id="KW-1185">Reference proteome</keyword>
<organism evidence="6 7">
    <name type="scientific">Ralstonia insidiosa</name>
    <dbReference type="NCBI Taxonomy" id="190721"/>
    <lineage>
        <taxon>Bacteria</taxon>
        <taxon>Pseudomonadati</taxon>
        <taxon>Pseudomonadota</taxon>
        <taxon>Betaproteobacteria</taxon>
        <taxon>Burkholderiales</taxon>
        <taxon>Burkholderiaceae</taxon>
        <taxon>Ralstonia</taxon>
    </lineage>
</organism>
<feature type="chain" id="PRO_5008250606" description="Solute-binding protein family 3/N-terminal domain-containing protein" evidence="4">
    <location>
        <begin position="22"/>
        <end position="303"/>
    </location>
</feature>
<keyword evidence="3 4" id="KW-0732">Signal</keyword>
<comment type="similarity">
    <text evidence="1">Belongs to the bacterial solute-binding protein 3 family.</text>
</comment>
<dbReference type="GO" id="GO:0030288">
    <property type="term" value="C:outer membrane-bounded periplasmic space"/>
    <property type="evidence" value="ECO:0007669"/>
    <property type="project" value="TreeGrafter"/>
</dbReference>
<evidence type="ECO:0000256" key="1">
    <source>
        <dbReference type="ARBA" id="ARBA00010333"/>
    </source>
</evidence>
<dbReference type="GO" id="GO:0005576">
    <property type="term" value="C:extracellular region"/>
    <property type="evidence" value="ECO:0007669"/>
    <property type="project" value="TreeGrafter"/>
</dbReference>
<evidence type="ECO:0000313" key="6">
    <source>
        <dbReference type="EMBL" id="ANJ72209.1"/>
    </source>
</evidence>
<dbReference type="PANTHER" id="PTHR30085">
    <property type="entry name" value="AMINO ACID ABC TRANSPORTER PERMEASE"/>
    <property type="match status" value="1"/>
</dbReference>
<dbReference type="InterPro" id="IPR051455">
    <property type="entry name" value="Bact_solute-bind_prot3"/>
</dbReference>
<keyword evidence="2" id="KW-0813">Transport</keyword>
<dbReference type="OrthoDB" id="7240770at2"/>
<accession>A0A191ZVS7</accession>